<evidence type="ECO:0000313" key="3">
    <source>
        <dbReference type="Proteomes" id="UP000530268"/>
    </source>
</evidence>
<dbReference type="Proteomes" id="UP000530268">
    <property type="component" value="Unassembled WGS sequence"/>
</dbReference>
<protein>
    <submittedName>
        <fullName evidence="2">Uncharacterized membrane protein HdeD (DUF308 family)</fullName>
    </submittedName>
</protein>
<dbReference type="EMBL" id="JACIEI010000008">
    <property type="protein sequence ID" value="MBB3994832.1"/>
    <property type="molecule type" value="Genomic_DNA"/>
</dbReference>
<dbReference type="AlphaFoldDB" id="A0A7W6H180"/>
<dbReference type="PANTHER" id="PTHR34989:SF1">
    <property type="entry name" value="PROTEIN HDED"/>
    <property type="match status" value="1"/>
</dbReference>
<accession>A0A7W6H180</accession>
<feature type="transmembrane region" description="Helical" evidence="1">
    <location>
        <begin position="5"/>
        <end position="23"/>
    </location>
</feature>
<dbReference type="InterPro" id="IPR005325">
    <property type="entry name" value="DUF308_memb"/>
</dbReference>
<keyword evidence="3" id="KW-1185">Reference proteome</keyword>
<evidence type="ECO:0000256" key="1">
    <source>
        <dbReference type="SAM" id="Phobius"/>
    </source>
</evidence>
<dbReference type="RefSeq" id="WP_184566200.1">
    <property type="nucleotide sequence ID" value="NZ_JACIEI010000008.1"/>
</dbReference>
<feature type="transmembrane region" description="Helical" evidence="1">
    <location>
        <begin position="87"/>
        <end position="105"/>
    </location>
</feature>
<organism evidence="2 3">
    <name type="scientific">Sulfitobacter undariae</name>
    <dbReference type="NCBI Taxonomy" id="1563671"/>
    <lineage>
        <taxon>Bacteria</taxon>
        <taxon>Pseudomonadati</taxon>
        <taxon>Pseudomonadota</taxon>
        <taxon>Alphaproteobacteria</taxon>
        <taxon>Rhodobacterales</taxon>
        <taxon>Roseobacteraceae</taxon>
        <taxon>Sulfitobacter</taxon>
    </lineage>
</organism>
<keyword evidence="1" id="KW-1133">Transmembrane helix</keyword>
<reference evidence="2 3" key="1">
    <citation type="submission" date="2020-08" db="EMBL/GenBank/DDBJ databases">
        <title>Genomic Encyclopedia of Type Strains, Phase IV (KMG-IV): sequencing the most valuable type-strain genomes for metagenomic binning, comparative biology and taxonomic classification.</title>
        <authorList>
            <person name="Goeker M."/>
        </authorList>
    </citation>
    <scope>NUCLEOTIDE SEQUENCE [LARGE SCALE GENOMIC DNA]</scope>
    <source>
        <strain evidence="2 3">DSM 102234</strain>
    </source>
</reference>
<dbReference type="PANTHER" id="PTHR34989">
    <property type="entry name" value="PROTEIN HDED"/>
    <property type="match status" value="1"/>
</dbReference>
<comment type="caution">
    <text evidence="2">The sequence shown here is derived from an EMBL/GenBank/DDBJ whole genome shotgun (WGS) entry which is preliminary data.</text>
</comment>
<evidence type="ECO:0000313" key="2">
    <source>
        <dbReference type="EMBL" id="MBB3994832.1"/>
    </source>
</evidence>
<keyword evidence="1" id="KW-0472">Membrane</keyword>
<gene>
    <name evidence="2" type="ORF">GGR95_002481</name>
</gene>
<keyword evidence="1" id="KW-0812">Transmembrane</keyword>
<dbReference type="InterPro" id="IPR052712">
    <property type="entry name" value="Acid_resist_chaperone_HdeD"/>
</dbReference>
<feature type="transmembrane region" description="Helical" evidence="1">
    <location>
        <begin position="29"/>
        <end position="49"/>
    </location>
</feature>
<dbReference type="GO" id="GO:0005886">
    <property type="term" value="C:plasma membrane"/>
    <property type="evidence" value="ECO:0007669"/>
    <property type="project" value="TreeGrafter"/>
</dbReference>
<proteinExistence type="predicted"/>
<dbReference type="Pfam" id="PF03729">
    <property type="entry name" value="DUF308"/>
    <property type="match status" value="1"/>
</dbReference>
<name>A0A7W6H180_9RHOB</name>
<feature type="transmembrane region" description="Helical" evidence="1">
    <location>
        <begin position="61"/>
        <end position="81"/>
    </location>
</feature>
<sequence length="174" mass="17745">MKNWALWLCVGIISLIGGLLALFNPLSASIAATTLAGWALLFVGALQGWSAWKSAGFKARTGAGIAAAASLLMGLVLLFGPFGDGTFLRYALTALLIISGAAKLWAARHIRGDDLHLVVLGAGGVSVLLGLVVLTGFPGFLAGSLGAILGLELMANGAALVVLSLRRRKVAPLA</sequence>
<feature type="transmembrane region" description="Helical" evidence="1">
    <location>
        <begin position="143"/>
        <end position="165"/>
    </location>
</feature>
<feature type="transmembrane region" description="Helical" evidence="1">
    <location>
        <begin position="117"/>
        <end position="137"/>
    </location>
</feature>